<evidence type="ECO:0000313" key="2">
    <source>
        <dbReference type="EMBL" id="MFA1558036.1"/>
    </source>
</evidence>
<protein>
    <submittedName>
        <fullName evidence="2">XRE family transcriptional regulator</fullName>
    </submittedName>
</protein>
<proteinExistence type="predicted"/>
<accession>A0ABV4R548</accession>
<feature type="domain" description="HTH cro/C1-type" evidence="1">
    <location>
        <begin position="57"/>
        <end position="83"/>
    </location>
</feature>
<organism evidence="2 3">
    <name type="scientific">Actinomadura chokoriensis</name>
    <dbReference type="NCBI Taxonomy" id="454156"/>
    <lineage>
        <taxon>Bacteria</taxon>
        <taxon>Bacillati</taxon>
        <taxon>Actinomycetota</taxon>
        <taxon>Actinomycetes</taxon>
        <taxon>Streptosporangiales</taxon>
        <taxon>Thermomonosporaceae</taxon>
        <taxon>Actinomadura</taxon>
    </lineage>
</organism>
<name>A0ABV4R548_9ACTN</name>
<keyword evidence="3" id="KW-1185">Reference proteome</keyword>
<dbReference type="Proteomes" id="UP001569904">
    <property type="component" value="Unassembled WGS sequence"/>
</dbReference>
<dbReference type="InterPro" id="IPR001387">
    <property type="entry name" value="Cro/C1-type_HTH"/>
</dbReference>
<gene>
    <name evidence="2" type="ORF">SM436_30500</name>
</gene>
<dbReference type="PROSITE" id="PS50943">
    <property type="entry name" value="HTH_CROC1"/>
    <property type="match status" value="1"/>
</dbReference>
<comment type="caution">
    <text evidence="2">The sequence shown here is derived from an EMBL/GenBank/DDBJ whole genome shotgun (WGS) entry which is preliminary data.</text>
</comment>
<dbReference type="InterPro" id="IPR011990">
    <property type="entry name" value="TPR-like_helical_dom_sf"/>
</dbReference>
<evidence type="ECO:0000313" key="3">
    <source>
        <dbReference type="Proteomes" id="UP001569904"/>
    </source>
</evidence>
<reference evidence="2 3" key="1">
    <citation type="submission" date="2023-11" db="EMBL/GenBank/DDBJ databases">
        <title>Actinomadura monticuli sp. nov., isolated from volcanic ash.</title>
        <authorList>
            <person name="Lee S.D."/>
            <person name="Yang H."/>
            <person name="Kim I.S."/>
        </authorList>
    </citation>
    <scope>NUCLEOTIDE SEQUENCE [LARGE SCALE GENOMIC DNA]</scope>
    <source>
        <strain evidence="2 3">DSM 45346</strain>
    </source>
</reference>
<dbReference type="RefSeq" id="WP_371944914.1">
    <property type="nucleotide sequence ID" value="NZ_JAXCEH010000026.1"/>
</dbReference>
<dbReference type="SUPFAM" id="SSF48452">
    <property type="entry name" value="TPR-like"/>
    <property type="match status" value="1"/>
</dbReference>
<dbReference type="EMBL" id="JAXCEH010000026">
    <property type="protein sequence ID" value="MFA1558036.1"/>
    <property type="molecule type" value="Genomic_DNA"/>
</dbReference>
<sequence length="484" mass="53058">MWNLVQAIHHCCGVSLLKAHRLAQGWTAQAAIDHLTELCEREHLGGPHANIDLLNVWENGRGRPRPDTLDRLSRLYRANPVRLGLAADYSDDAVPSEAAVIPAPRTPPPSLPTPHVPVLTPSGLHNPGPSYEAKDETDRRALFNDVIIGNAQTSRGRLLAEVEALRRQMDRTLASGTVTEDQMDRLEETVLRCRRDYLTTPPLPMLCQLMLEFSDVRSLSSRRQSGPIQCRLSRVAAALAILSADALMKLGDIRQARAWYGTAKTAADDTGDPQLRALVRAQEAMLPYYYGDPSETVNLAREAQALGRAKPSSPTALAAAAEGRALARIGDQQGSISALARAQRLFSQIKDRNTGPLAFDFTEQRLYLYMSGAHAYLPDLQRAQAVHDTASALCRPTGPGIDPALIELDRATTLARSAREAEACELATQTLLALQSAQRTTIMFVRARDIRSAIPASRRRDKALQTFEEVLALNSSTIHARRDA</sequence>
<evidence type="ECO:0000259" key="1">
    <source>
        <dbReference type="PROSITE" id="PS50943"/>
    </source>
</evidence>